<reference evidence="1" key="1">
    <citation type="submission" date="2023-04" db="EMBL/GenBank/DDBJ databases">
        <title>Draft Genome sequencing of Naganishia species isolated from polar environments using Oxford Nanopore Technology.</title>
        <authorList>
            <person name="Leo P."/>
            <person name="Venkateswaran K."/>
        </authorList>
    </citation>
    <scope>NUCLEOTIDE SEQUENCE</scope>
    <source>
        <strain evidence="1">MNA-CCFEE 5262</strain>
    </source>
</reference>
<dbReference type="Proteomes" id="UP001230649">
    <property type="component" value="Unassembled WGS sequence"/>
</dbReference>
<sequence length="336" mass="37356">MVLGRIIVGLGVGLASCIIPLYIGELSPSRLRGRMVTTNVLAITLGQCVAYAIGAGFQHVAHGWRYMIAMSAVPALVQLGRMTFLPESPRILLKRGQVEQAHAVLAKIYSNATSEQIHERARNLHRSVRQSARVMEEMSFRDRVESIWRIGANRRALIVGAGLQALQQLCGFNSLMYYSSTLFASLGFHNSTGVSSLVAVVNFALSLVSLKIVDPFGRRRTMLWTLPGMIVSLFRAFFFTRLTAETGYRLEPGHEYPPWWTALAVAAMLAYVGSYALGLGCIPWAQGELFRLECQPETAYLTMEQTFELFTDDFGIGKWEMLRAARPVDARAEGDW</sequence>
<protein>
    <submittedName>
        <fullName evidence="1">Uncharacterized protein</fullName>
    </submittedName>
</protein>
<name>A0ACC2WEW0_9TREE</name>
<dbReference type="EMBL" id="JASBWS010000026">
    <property type="protein sequence ID" value="KAJ9109993.1"/>
    <property type="molecule type" value="Genomic_DNA"/>
</dbReference>
<gene>
    <name evidence="1" type="ORF">QFC20_003067</name>
</gene>
<evidence type="ECO:0000313" key="1">
    <source>
        <dbReference type="EMBL" id="KAJ9109993.1"/>
    </source>
</evidence>
<proteinExistence type="predicted"/>
<evidence type="ECO:0000313" key="2">
    <source>
        <dbReference type="Proteomes" id="UP001230649"/>
    </source>
</evidence>
<accession>A0ACC2WEW0</accession>
<comment type="caution">
    <text evidence="1">The sequence shown here is derived from an EMBL/GenBank/DDBJ whole genome shotgun (WGS) entry which is preliminary data.</text>
</comment>
<keyword evidence="2" id="KW-1185">Reference proteome</keyword>
<organism evidence="1 2">
    <name type="scientific">Naganishia adeliensis</name>
    <dbReference type="NCBI Taxonomy" id="92952"/>
    <lineage>
        <taxon>Eukaryota</taxon>
        <taxon>Fungi</taxon>
        <taxon>Dikarya</taxon>
        <taxon>Basidiomycota</taxon>
        <taxon>Agaricomycotina</taxon>
        <taxon>Tremellomycetes</taxon>
        <taxon>Filobasidiales</taxon>
        <taxon>Filobasidiaceae</taxon>
        <taxon>Naganishia</taxon>
    </lineage>
</organism>